<keyword evidence="7 15" id="KW-0375">Hydrogen ion transport</keyword>
<keyword evidence="8 15" id="KW-1133">Transmembrane helix</keyword>
<organism evidence="19 20">
    <name type="scientific">Aestuariivirga litoralis</name>
    <dbReference type="NCBI Taxonomy" id="2650924"/>
    <lineage>
        <taxon>Bacteria</taxon>
        <taxon>Pseudomonadati</taxon>
        <taxon>Pseudomonadota</taxon>
        <taxon>Alphaproteobacteria</taxon>
        <taxon>Hyphomicrobiales</taxon>
        <taxon>Aestuariivirgaceae</taxon>
        <taxon>Aestuariivirga</taxon>
    </lineage>
</organism>
<evidence type="ECO:0000256" key="5">
    <source>
        <dbReference type="ARBA" id="ARBA00022547"/>
    </source>
</evidence>
<evidence type="ECO:0000313" key="20">
    <source>
        <dbReference type="Proteomes" id="UP000248795"/>
    </source>
</evidence>
<evidence type="ECO:0000256" key="3">
    <source>
        <dbReference type="ARBA" id="ARBA00022448"/>
    </source>
</evidence>
<evidence type="ECO:0000256" key="14">
    <source>
        <dbReference type="ARBA" id="ARBA00025830"/>
    </source>
</evidence>
<dbReference type="Gene3D" id="6.10.250.1580">
    <property type="match status" value="1"/>
</dbReference>
<dbReference type="EMBL" id="QKVK01000009">
    <property type="protein sequence ID" value="PZF75587.1"/>
    <property type="molecule type" value="Genomic_DNA"/>
</dbReference>
<evidence type="ECO:0000256" key="9">
    <source>
        <dbReference type="ARBA" id="ARBA00023065"/>
    </source>
</evidence>
<keyword evidence="10 15" id="KW-0472">Membrane</keyword>
<evidence type="ECO:0000313" key="19">
    <source>
        <dbReference type="EMBL" id="PZF75587.1"/>
    </source>
</evidence>
<feature type="coiled-coil region" evidence="17">
    <location>
        <begin position="104"/>
        <end position="157"/>
    </location>
</feature>
<dbReference type="PANTHER" id="PTHR33445:SF1">
    <property type="entry name" value="ATP SYNTHASE SUBUNIT B"/>
    <property type="match status" value="1"/>
</dbReference>
<evidence type="ECO:0000256" key="15">
    <source>
        <dbReference type="HAMAP-Rule" id="MF_01398"/>
    </source>
</evidence>
<dbReference type="InterPro" id="IPR050059">
    <property type="entry name" value="ATP_synthase_B_chain"/>
</dbReference>
<dbReference type="CDD" id="cd06503">
    <property type="entry name" value="ATP-synt_Fo_b"/>
    <property type="match status" value="1"/>
</dbReference>
<feature type="transmembrane region" description="Helical" evidence="15">
    <location>
        <begin position="60"/>
        <end position="79"/>
    </location>
</feature>
<evidence type="ECO:0000256" key="10">
    <source>
        <dbReference type="ARBA" id="ARBA00023136"/>
    </source>
</evidence>
<evidence type="ECO:0000256" key="2">
    <source>
        <dbReference type="ARBA" id="ARBA00005513"/>
    </source>
</evidence>
<comment type="function">
    <text evidence="13">Component of the F(0) channel, it forms part of the peripheral stalk, linking F(1) to F(0). The b'-subunit is a diverged and duplicated form of b found in plants and photosynthetic bacteria.</text>
</comment>
<evidence type="ECO:0000256" key="17">
    <source>
        <dbReference type="SAM" id="Coils"/>
    </source>
</evidence>
<proteinExistence type="inferred from homology"/>
<dbReference type="GO" id="GO:0046961">
    <property type="term" value="F:proton-transporting ATPase activity, rotational mechanism"/>
    <property type="evidence" value="ECO:0007669"/>
    <property type="project" value="TreeGrafter"/>
</dbReference>
<evidence type="ECO:0000256" key="16">
    <source>
        <dbReference type="RuleBase" id="RU003848"/>
    </source>
</evidence>
<comment type="caution">
    <text evidence="19">The sequence shown here is derived from an EMBL/GenBank/DDBJ whole genome shotgun (WGS) entry which is preliminary data.</text>
</comment>
<name>A0A2W2BI50_9HYPH</name>
<evidence type="ECO:0000256" key="4">
    <source>
        <dbReference type="ARBA" id="ARBA00022475"/>
    </source>
</evidence>
<dbReference type="GO" id="GO:0046933">
    <property type="term" value="F:proton-transporting ATP synthase activity, rotational mechanism"/>
    <property type="evidence" value="ECO:0007669"/>
    <property type="project" value="UniProtKB-UniRule"/>
</dbReference>
<keyword evidence="5 15" id="KW-0138">CF(0)</keyword>
<evidence type="ECO:0000256" key="12">
    <source>
        <dbReference type="ARBA" id="ARBA00025198"/>
    </source>
</evidence>
<comment type="subcellular location">
    <subcellularLocation>
        <location evidence="1">Cell inner membrane</location>
        <topology evidence="1">Single-pass membrane protein</topology>
    </subcellularLocation>
    <subcellularLocation>
        <location evidence="15">Cell membrane</location>
        <topology evidence="15">Single-pass membrane protein</topology>
    </subcellularLocation>
</comment>
<dbReference type="Pfam" id="PF00430">
    <property type="entry name" value="ATP-synt_B"/>
    <property type="match status" value="1"/>
</dbReference>
<dbReference type="InterPro" id="IPR002146">
    <property type="entry name" value="ATP_synth_b/b'su_bac/chlpt"/>
</dbReference>
<dbReference type="NCBIfam" id="NF006612">
    <property type="entry name" value="PRK09174.1"/>
    <property type="match status" value="1"/>
</dbReference>
<evidence type="ECO:0000256" key="11">
    <source>
        <dbReference type="ARBA" id="ARBA00023310"/>
    </source>
</evidence>
<accession>A0A2W2BI50</accession>
<dbReference type="AlphaFoldDB" id="A0A2W2BI50"/>
<keyword evidence="4 15" id="KW-1003">Cell membrane</keyword>
<evidence type="ECO:0000256" key="8">
    <source>
        <dbReference type="ARBA" id="ARBA00022989"/>
    </source>
</evidence>
<feature type="region of interest" description="Disordered" evidence="18">
    <location>
        <begin position="1"/>
        <end position="50"/>
    </location>
</feature>
<comment type="subunit">
    <text evidence="14 15">F-type ATPases have 2 components, F(1) - the catalytic core - and F(0) - the membrane proton channel. F(1) has five subunits: alpha(3), beta(3), gamma(1), delta(1), epsilon(1). F(0) has three main subunits: a(1), b(2) and c(10-14). The alpha and beta chains form an alternating ring which encloses part of the gamma chain. F(1) is attached to F(0) by a central stalk formed by the gamma and epsilon chains, while a peripheral stalk is formed by the delta and b chains.</text>
</comment>
<keyword evidence="3 15" id="KW-0813">Transport</keyword>
<comment type="similarity">
    <text evidence="2 15 16">Belongs to the ATPase B chain family.</text>
</comment>
<dbReference type="PANTHER" id="PTHR33445">
    <property type="entry name" value="ATP SYNTHASE SUBUNIT B', CHLOROPLASTIC"/>
    <property type="match status" value="1"/>
</dbReference>
<evidence type="ECO:0000256" key="7">
    <source>
        <dbReference type="ARBA" id="ARBA00022781"/>
    </source>
</evidence>
<evidence type="ECO:0000256" key="18">
    <source>
        <dbReference type="SAM" id="MobiDB-lite"/>
    </source>
</evidence>
<comment type="function">
    <text evidence="12 15">F(1)F(0) ATP synthase produces ATP from ADP in the presence of a proton or sodium gradient. F-type ATPases consist of two structural domains, F(1) containing the extramembraneous catalytic core and F(0) containing the membrane proton channel, linked together by a central stalk and a peripheral stalk. During catalysis, ATP synthesis in the catalytic domain of F(1) is coupled via a rotary mechanism of the central stalk subunits to proton translocation.</text>
</comment>
<gene>
    <name evidence="15" type="primary">atpF</name>
    <name evidence="19" type="ORF">DK847_17235</name>
</gene>
<dbReference type="Proteomes" id="UP000248795">
    <property type="component" value="Unassembled WGS sequence"/>
</dbReference>
<feature type="compositionally biased region" description="Low complexity" evidence="18">
    <location>
        <begin position="11"/>
        <end position="37"/>
    </location>
</feature>
<reference evidence="20" key="1">
    <citation type="submission" date="2018-06" db="EMBL/GenBank/DDBJ databases">
        <title>Aestuariibacter litoralis strain KCTC 52945T.</title>
        <authorList>
            <person name="Li X."/>
            <person name="Salam N."/>
            <person name="Li J.-L."/>
            <person name="Chen Y.-M."/>
            <person name="Yang Z.-W."/>
            <person name="Zhang L.-Y."/>
            <person name="Han M.-X."/>
            <person name="Xiao M."/>
            <person name="Li W.-J."/>
        </authorList>
    </citation>
    <scope>NUCLEOTIDE SEQUENCE [LARGE SCALE GENOMIC DNA]</scope>
    <source>
        <strain evidence="20">KCTC 52945</strain>
    </source>
</reference>
<evidence type="ECO:0000256" key="6">
    <source>
        <dbReference type="ARBA" id="ARBA00022692"/>
    </source>
</evidence>
<protein>
    <recommendedName>
        <fullName evidence="15">ATP synthase subunit b</fullName>
    </recommendedName>
    <alternativeName>
        <fullName evidence="15">ATP synthase F(0) sector subunit b</fullName>
    </alternativeName>
    <alternativeName>
        <fullName evidence="15">ATPase subunit I</fullName>
    </alternativeName>
    <alternativeName>
        <fullName evidence="15">F-type ATPase subunit b</fullName>
        <shortName evidence="15">F-ATPase subunit b</shortName>
    </alternativeName>
</protein>
<keyword evidence="6 15" id="KW-0812">Transmembrane</keyword>
<keyword evidence="9 15" id="KW-0406">Ion transport</keyword>
<evidence type="ECO:0000256" key="1">
    <source>
        <dbReference type="ARBA" id="ARBA00004377"/>
    </source>
</evidence>
<sequence length="207" mass="21670">MSQSTMVVAQATTTEAPAPAAAEEGAAPAGEAGHTTESTGAEGGHGGFPPMDAHSFPSQIFWLVIFFALLYLLMSKVALPRMAAVLEKRHKAIESDLSKASALKHETEAAIQHYEKSLSDARANAQGIATETRSRIAAEIEAERSALEKTLSAKLAEADSRISATKAKAMQDVHEVAAETAAEIVSELTGHKVSKEHAAKAIAGLKG</sequence>
<keyword evidence="20" id="KW-1185">Reference proteome</keyword>
<dbReference type="GO" id="GO:0005886">
    <property type="term" value="C:plasma membrane"/>
    <property type="evidence" value="ECO:0007669"/>
    <property type="project" value="UniProtKB-SubCell"/>
</dbReference>
<keyword evidence="11 15" id="KW-0066">ATP synthesis</keyword>
<keyword evidence="17" id="KW-0175">Coiled coil</keyword>
<evidence type="ECO:0000256" key="13">
    <source>
        <dbReference type="ARBA" id="ARBA00025614"/>
    </source>
</evidence>
<dbReference type="HAMAP" id="MF_01398">
    <property type="entry name" value="ATP_synth_b_bprime"/>
    <property type="match status" value="1"/>
</dbReference>
<dbReference type="GO" id="GO:0045259">
    <property type="term" value="C:proton-transporting ATP synthase complex"/>
    <property type="evidence" value="ECO:0007669"/>
    <property type="project" value="UniProtKB-KW"/>
</dbReference>
<dbReference type="RefSeq" id="WP_111199781.1">
    <property type="nucleotide sequence ID" value="NZ_QKVK01000009.1"/>
</dbReference>